<dbReference type="eggNOG" id="COG4924">
    <property type="taxonomic scope" value="Bacteria"/>
</dbReference>
<dbReference type="STRING" id="595537.Varpa_0658"/>
<dbReference type="AlphaFoldDB" id="E6V7F6"/>
<dbReference type="HOGENOM" id="CLU_062230_0_0_4"/>
<name>E6V7F6_VARPE</name>
<dbReference type="OrthoDB" id="8263792at2"/>
<evidence type="ECO:0000313" key="3">
    <source>
        <dbReference type="Proteomes" id="UP000008917"/>
    </source>
</evidence>
<protein>
    <recommendedName>
        <fullName evidence="1">Wadjet protein JetD C-terminal domain-containing protein</fullName>
    </recommendedName>
</protein>
<gene>
    <name evidence="2" type="ordered locus">Varpa_0658</name>
</gene>
<dbReference type="EMBL" id="CP002417">
    <property type="protein sequence ID" value="ADU34878.1"/>
    <property type="molecule type" value="Genomic_DNA"/>
</dbReference>
<evidence type="ECO:0000313" key="2">
    <source>
        <dbReference type="EMBL" id="ADU34878.1"/>
    </source>
</evidence>
<proteinExistence type="predicted"/>
<evidence type="ECO:0000259" key="1">
    <source>
        <dbReference type="Pfam" id="PF09983"/>
    </source>
</evidence>
<organism evidence="2 3">
    <name type="scientific">Variovorax paradoxus (strain EPS)</name>
    <dbReference type="NCBI Taxonomy" id="595537"/>
    <lineage>
        <taxon>Bacteria</taxon>
        <taxon>Pseudomonadati</taxon>
        <taxon>Pseudomonadota</taxon>
        <taxon>Betaproteobacteria</taxon>
        <taxon>Burkholderiales</taxon>
        <taxon>Comamonadaceae</taxon>
        <taxon>Variovorax</taxon>
    </lineage>
</organism>
<sequence length="334" mass="37397">MNTFLKNLRTCPRRRVQLDEIRRHFYAAFPEVQDSAQRGAQLLKGLQELEIAGHLKLPARGSWESFGQPPLPLWITLARIPQQAGRRDYGTVAWAPELDFWPRLKAPQLEALMPVNDFLLRRRGLLPLVPAKERSLEIFGDEKRLERMCQSGMLFGKLPLSALGCFQVSAPLPYRPAVAPGRPALVLENKDAYWSFGEWNTTANYFSAVVYGGGEAFQSTGAALAQMMREVRAGRALYFGDLDPKGVRIPLEFNRKAAPGQPQVSPAIELYAWLISNGVRRPKPECTEAPFDLVATWLEEPLASAVHAIWRQGDWLPQEALGSETLQQGVIPLS</sequence>
<dbReference type="Pfam" id="PF09983">
    <property type="entry name" value="JetD_C"/>
    <property type="match status" value="1"/>
</dbReference>
<reference evidence="2 3" key="2">
    <citation type="journal article" date="2013" name="Genome Announc.">
        <title>Genome of the Root-Associated Plant Growth-Promoting Bacterium Variovorax paradoxus Strain EPS.</title>
        <authorList>
            <person name="Han J.I."/>
            <person name="Spain J.C."/>
            <person name="Leadbetter J.R."/>
            <person name="Ovchinnikova G."/>
            <person name="Goodwin L.A."/>
            <person name="Han C.S."/>
            <person name="Woyke T."/>
            <person name="Davenport K.W."/>
            <person name="Orwin P.M."/>
        </authorList>
    </citation>
    <scope>NUCLEOTIDE SEQUENCE [LARGE SCALE GENOMIC DNA]</scope>
    <source>
        <strain evidence="2 3">EPS</strain>
    </source>
</reference>
<dbReference type="RefSeq" id="WP_013539123.1">
    <property type="nucleotide sequence ID" value="NC_014931.1"/>
</dbReference>
<dbReference type="InterPro" id="IPR024534">
    <property type="entry name" value="JetD_C"/>
</dbReference>
<accession>E6V7F6</accession>
<reference evidence="3" key="1">
    <citation type="submission" date="2010-12" db="EMBL/GenBank/DDBJ databases">
        <title>Complete sequence of Variovorax paradoxus EPS.</title>
        <authorList>
            <consortium name="US DOE Joint Genome Institute"/>
            <person name="Lucas S."/>
            <person name="Copeland A."/>
            <person name="Lapidus A."/>
            <person name="Cheng J.-F."/>
            <person name="Goodwin L."/>
            <person name="Pitluck S."/>
            <person name="Teshima H."/>
            <person name="Detter J.C."/>
            <person name="Han C."/>
            <person name="Tapia R."/>
            <person name="Land M."/>
            <person name="Hauser L."/>
            <person name="Kyrpides N."/>
            <person name="Ivanova N."/>
            <person name="Ovchinnikova G."/>
            <person name="Orwin P."/>
            <person name="Han J.-I.G."/>
            <person name="Woyke T."/>
        </authorList>
    </citation>
    <scope>NUCLEOTIDE SEQUENCE [LARGE SCALE GENOMIC DNA]</scope>
    <source>
        <strain evidence="3">EPS</strain>
    </source>
</reference>
<dbReference type="Proteomes" id="UP000008917">
    <property type="component" value="Chromosome"/>
</dbReference>
<dbReference type="KEGG" id="vpe:Varpa_0658"/>
<feature type="domain" description="Wadjet protein JetD C-terminal" evidence="1">
    <location>
        <begin position="180"/>
        <end position="249"/>
    </location>
</feature>